<dbReference type="PROSITE" id="PS51192">
    <property type="entry name" value="HELICASE_ATP_BIND_1"/>
    <property type="match status" value="1"/>
</dbReference>
<dbReference type="SUPFAM" id="SSF52540">
    <property type="entry name" value="P-loop containing nucleoside triphosphate hydrolases"/>
    <property type="match status" value="2"/>
</dbReference>
<dbReference type="OrthoDB" id="205240at2759"/>
<dbReference type="InterPro" id="IPR014001">
    <property type="entry name" value="Helicase_ATP-bd"/>
</dbReference>
<organism evidence="2 3">
    <name type="scientific">Tribonema minus</name>
    <dbReference type="NCBI Taxonomy" id="303371"/>
    <lineage>
        <taxon>Eukaryota</taxon>
        <taxon>Sar</taxon>
        <taxon>Stramenopiles</taxon>
        <taxon>Ochrophyta</taxon>
        <taxon>PX clade</taxon>
        <taxon>Xanthophyceae</taxon>
        <taxon>Tribonematales</taxon>
        <taxon>Tribonemataceae</taxon>
        <taxon>Tribonema</taxon>
    </lineage>
</organism>
<dbReference type="Proteomes" id="UP000664859">
    <property type="component" value="Unassembled WGS sequence"/>
</dbReference>
<evidence type="ECO:0000313" key="2">
    <source>
        <dbReference type="EMBL" id="KAG5183902.1"/>
    </source>
</evidence>
<name>A0A835YY40_9STRA</name>
<feature type="domain" description="Helicase ATP-binding" evidence="1">
    <location>
        <begin position="92"/>
        <end position="238"/>
    </location>
</feature>
<dbReference type="GO" id="GO:0016787">
    <property type="term" value="F:hydrolase activity"/>
    <property type="evidence" value="ECO:0007669"/>
    <property type="project" value="UniProtKB-KW"/>
</dbReference>
<proteinExistence type="predicted"/>
<gene>
    <name evidence="2" type="ORF">JKP88DRAFT_181523</name>
</gene>
<dbReference type="Gene3D" id="3.40.50.300">
    <property type="entry name" value="P-loop containing nucleotide triphosphate hydrolases"/>
    <property type="match status" value="2"/>
</dbReference>
<protein>
    <submittedName>
        <fullName evidence="2">P-loop containing nucleoside triphosphate hydrolase protein</fullName>
    </submittedName>
</protein>
<dbReference type="AlphaFoldDB" id="A0A835YY40"/>
<dbReference type="CDD" id="cd17926">
    <property type="entry name" value="DEXHc_RE"/>
    <property type="match status" value="1"/>
</dbReference>
<accession>A0A835YY40</accession>
<sequence>MILTTTVRVPDTPEVRAALTLQQKELSALSAPGTLIAFSTEEAGWLEVPKMWGLQRYEVDDRQGPHIAVTTAPLSVTLRPHQAAALTAIESAFAAEHGGGGVLVLPCGFGKTMTAIALAQRMGVRCLIVCHTGVLMEQWRAAIAQFVPDAVIGEMQQNKFVVDGCTHVIASLKSVALRDYPPHGCGLLCIDEAHHISALLLSKAVAKLGTRWRLGLSATPTRADGLSPFMTWSLGPTLFEQEREAKTGLRVFAVRVTTGPVKTKTLRRAGKEVANISGMMNLLVKKSVAATRRQELVAAWIRLCASKGRKVLVLADRLELLRDLSKQMGEFSFGFMTGAVKVKDRAAAAEAQILLGTYGVVAEGFDEPRLDTVVLTTPRSGQSVMTQVVGRLLRDGGKSPLVIDFVDDVPLFVGMHWKRMKVYRKLQASVTCYDEQRNEV</sequence>
<dbReference type="GO" id="GO:0003677">
    <property type="term" value="F:DNA binding"/>
    <property type="evidence" value="ECO:0007669"/>
    <property type="project" value="InterPro"/>
</dbReference>
<dbReference type="GO" id="GO:0005829">
    <property type="term" value="C:cytosol"/>
    <property type="evidence" value="ECO:0007669"/>
    <property type="project" value="TreeGrafter"/>
</dbReference>
<comment type="caution">
    <text evidence="2">The sequence shown here is derived from an EMBL/GenBank/DDBJ whole genome shotgun (WGS) entry which is preliminary data.</text>
</comment>
<dbReference type="EMBL" id="JAFCMP010000181">
    <property type="protein sequence ID" value="KAG5183902.1"/>
    <property type="molecule type" value="Genomic_DNA"/>
</dbReference>
<dbReference type="InterPro" id="IPR006935">
    <property type="entry name" value="Helicase/UvrB_N"/>
</dbReference>
<reference evidence="2" key="1">
    <citation type="submission" date="2021-02" db="EMBL/GenBank/DDBJ databases">
        <title>First Annotated Genome of the Yellow-green Alga Tribonema minus.</title>
        <authorList>
            <person name="Mahan K.M."/>
        </authorList>
    </citation>
    <scope>NUCLEOTIDE SEQUENCE</scope>
    <source>
        <strain evidence="2">UTEX B ZZ1240</strain>
    </source>
</reference>
<dbReference type="SMART" id="SM00487">
    <property type="entry name" value="DEXDc"/>
    <property type="match status" value="1"/>
</dbReference>
<dbReference type="CDD" id="cd18785">
    <property type="entry name" value="SF2_C"/>
    <property type="match status" value="1"/>
</dbReference>
<dbReference type="InterPro" id="IPR050742">
    <property type="entry name" value="Helicase_Restrict-Modif_Enz"/>
</dbReference>
<evidence type="ECO:0000313" key="3">
    <source>
        <dbReference type="Proteomes" id="UP000664859"/>
    </source>
</evidence>
<keyword evidence="2" id="KW-0378">Hydrolase</keyword>
<dbReference type="Pfam" id="PF04851">
    <property type="entry name" value="ResIII"/>
    <property type="match status" value="1"/>
</dbReference>
<dbReference type="PANTHER" id="PTHR47396">
    <property type="entry name" value="TYPE I RESTRICTION ENZYME ECOKI R PROTEIN"/>
    <property type="match status" value="1"/>
</dbReference>
<keyword evidence="3" id="KW-1185">Reference proteome</keyword>
<dbReference type="GO" id="GO:0005524">
    <property type="term" value="F:ATP binding"/>
    <property type="evidence" value="ECO:0007669"/>
    <property type="project" value="InterPro"/>
</dbReference>
<evidence type="ECO:0000259" key="1">
    <source>
        <dbReference type="PROSITE" id="PS51192"/>
    </source>
</evidence>
<dbReference type="PANTHER" id="PTHR47396:SF1">
    <property type="entry name" value="ATP-DEPENDENT HELICASE IRC3-RELATED"/>
    <property type="match status" value="1"/>
</dbReference>
<dbReference type="InterPro" id="IPR027417">
    <property type="entry name" value="P-loop_NTPase"/>
</dbReference>